<dbReference type="SMART" id="SM00100">
    <property type="entry name" value="cNMP"/>
    <property type="match status" value="1"/>
</dbReference>
<dbReference type="InterPro" id="IPR050503">
    <property type="entry name" value="cAMP-dep_PK_reg_su-like"/>
</dbReference>
<proteinExistence type="predicted"/>
<organism evidence="2 3">
    <name type="scientific">Litoribacillus peritrichatus</name>
    <dbReference type="NCBI Taxonomy" id="718191"/>
    <lineage>
        <taxon>Bacteria</taxon>
        <taxon>Pseudomonadati</taxon>
        <taxon>Pseudomonadota</taxon>
        <taxon>Gammaproteobacteria</taxon>
        <taxon>Oceanospirillales</taxon>
        <taxon>Oceanospirillaceae</taxon>
        <taxon>Litoribacillus</taxon>
    </lineage>
</organism>
<name>A0ABP7N447_9GAMM</name>
<sequence length="210" mass="23937">MLIEVDMEADQLQRLLLGVSFFNDVKKLGDDQFQILMSLARVYRASPGEVVIYKGDIDSSIYFLLKGQLEVYSGETVNPEEKVNYISPGESFGTFAMISGNERNATIAADENCHEVILLSLNADLFSDLYNHELVSLGVKLAFYRMACHSARWKLEMYRMEHPDSPLVPKLREVKLFTGQKDSQEELEALKDQAQALSDLLNQWNHYFNS</sequence>
<dbReference type="CDD" id="cd00038">
    <property type="entry name" value="CAP_ED"/>
    <property type="match status" value="1"/>
</dbReference>
<dbReference type="Gene3D" id="2.60.120.10">
    <property type="entry name" value="Jelly Rolls"/>
    <property type="match status" value="1"/>
</dbReference>
<dbReference type="InterPro" id="IPR000595">
    <property type="entry name" value="cNMP-bd_dom"/>
</dbReference>
<gene>
    <name evidence="2" type="ORF">GCM10022277_34310</name>
</gene>
<dbReference type="InterPro" id="IPR018490">
    <property type="entry name" value="cNMP-bd_dom_sf"/>
</dbReference>
<dbReference type="PANTHER" id="PTHR11635">
    <property type="entry name" value="CAMP-DEPENDENT PROTEIN KINASE REGULATORY CHAIN"/>
    <property type="match status" value="1"/>
</dbReference>
<dbReference type="Proteomes" id="UP001501565">
    <property type="component" value="Unassembled WGS sequence"/>
</dbReference>
<keyword evidence="3" id="KW-1185">Reference proteome</keyword>
<evidence type="ECO:0000313" key="2">
    <source>
        <dbReference type="EMBL" id="GAA3934888.1"/>
    </source>
</evidence>
<dbReference type="SUPFAM" id="SSF51206">
    <property type="entry name" value="cAMP-binding domain-like"/>
    <property type="match status" value="1"/>
</dbReference>
<feature type="domain" description="Cyclic nucleotide-binding" evidence="1">
    <location>
        <begin position="43"/>
        <end position="129"/>
    </location>
</feature>
<comment type="caution">
    <text evidence="2">The sequence shown here is derived from an EMBL/GenBank/DDBJ whole genome shotgun (WGS) entry which is preliminary data.</text>
</comment>
<protein>
    <recommendedName>
        <fullName evidence="1">Cyclic nucleotide-binding domain-containing protein</fullName>
    </recommendedName>
</protein>
<evidence type="ECO:0000259" key="1">
    <source>
        <dbReference type="PROSITE" id="PS50042"/>
    </source>
</evidence>
<dbReference type="EMBL" id="BAABBN010000012">
    <property type="protein sequence ID" value="GAA3934888.1"/>
    <property type="molecule type" value="Genomic_DNA"/>
</dbReference>
<evidence type="ECO:0000313" key="3">
    <source>
        <dbReference type="Proteomes" id="UP001501565"/>
    </source>
</evidence>
<dbReference type="RefSeq" id="WP_344799826.1">
    <property type="nucleotide sequence ID" value="NZ_BAABBN010000012.1"/>
</dbReference>
<dbReference type="Pfam" id="PF00027">
    <property type="entry name" value="cNMP_binding"/>
    <property type="match status" value="1"/>
</dbReference>
<reference evidence="3" key="1">
    <citation type="journal article" date="2019" name="Int. J. Syst. Evol. Microbiol.">
        <title>The Global Catalogue of Microorganisms (GCM) 10K type strain sequencing project: providing services to taxonomists for standard genome sequencing and annotation.</title>
        <authorList>
            <consortium name="The Broad Institute Genomics Platform"/>
            <consortium name="The Broad Institute Genome Sequencing Center for Infectious Disease"/>
            <person name="Wu L."/>
            <person name="Ma J."/>
        </authorList>
    </citation>
    <scope>NUCLEOTIDE SEQUENCE [LARGE SCALE GENOMIC DNA]</scope>
    <source>
        <strain evidence="3">JCM 17551</strain>
    </source>
</reference>
<accession>A0ABP7N447</accession>
<dbReference type="PROSITE" id="PS50042">
    <property type="entry name" value="CNMP_BINDING_3"/>
    <property type="match status" value="1"/>
</dbReference>
<dbReference type="PANTHER" id="PTHR11635:SF152">
    <property type="entry name" value="CAMP-DEPENDENT PROTEIN KINASE TYPE I REGULATORY SUBUNIT-RELATED"/>
    <property type="match status" value="1"/>
</dbReference>
<dbReference type="InterPro" id="IPR014710">
    <property type="entry name" value="RmlC-like_jellyroll"/>
</dbReference>